<protein>
    <submittedName>
        <fullName evidence="4">GRIP domain-containing protein</fullName>
    </submittedName>
</protein>
<dbReference type="AlphaFoldDB" id="A0A0K0FKP5"/>
<reference evidence="3" key="1">
    <citation type="submission" date="2014-07" db="EMBL/GenBank/DDBJ databases">
        <authorList>
            <person name="Martin A.A"/>
            <person name="De Silva N."/>
        </authorList>
    </citation>
    <scope>NUCLEOTIDE SEQUENCE</scope>
</reference>
<dbReference type="InterPro" id="IPR000237">
    <property type="entry name" value="GRIP_dom"/>
</dbReference>
<dbReference type="Pfam" id="PF16704">
    <property type="entry name" value="Rab_bind"/>
    <property type="match status" value="1"/>
</dbReference>
<reference evidence="4" key="2">
    <citation type="submission" date="2015-08" db="UniProtKB">
        <authorList>
            <consortium name="WormBaseParasite"/>
        </authorList>
    </citation>
    <scope>IDENTIFICATION</scope>
</reference>
<dbReference type="WBParaSite" id="SVE_0960900.1">
    <property type="protein sequence ID" value="SVE_0960900.1"/>
    <property type="gene ID" value="SVE_0960900"/>
</dbReference>
<feature type="domain" description="GRIP" evidence="2">
    <location>
        <begin position="429"/>
        <end position="480"/>
    </location>
</feature>
<dbReference type="PROSITE" id="PS50913">
    <property type="entry name" value="GRIP"/>
    <property type="match status" value="1"/>
</dbReference>
<feature type="coiled-coil region" evidence="1">
    <location>
        <begin position="53"/>
        <end position="191"/>
    </location>
</feature>
<sequence length="506" mass="59717">MDNQIEESSEKIEENLSDEELFKLKVELKTVKLENERLVDSSKKIKAATMKLKDKLTEKTKSYDELMEEVKNLRDKVKEKEELHRENCTDLNEKLELIEKEKLENEETIKKLQKDLEESIGNLETNKSEYDKLKTEYDDYKSKVDYLWKQKKDDSKESTFNNDFAEMANIIRFQNAKITELENEKYSLETEFGLLNESYKKLKDEFSKEKQINVERLSEIEKDFDHKMKEKEKSSEDEKIMYQQSISDVNSSNKILQKQVDDLTKQVSVLENQLSNATLQFSTLRKSSDVNTNIRSHSPEVKSIVLPKFEPALNVRSSIETELFLNNAEHFSVDDGLSPPIEKNEKFNLRDLLNENLDEASEINPLYIDKWQGNETEEEITLEHYEEALQKLKHFECLLKDSEIWNSQLEEQVKFLKSELRRITNNEERMQHLKNIEYVKDVILKFMTDEKVENERKQLIPILKTLLKLSNEEVNVLENFSTKYALNNTSKSTNNWGSYFKNLTGM</sequence>
<dbReference type="STRING" id="75913.A0A0K0FKP5"/>
<feature type="coiled-coil region" evidence="1">
    <location>
        <begin position="246"/>
        <end position="280"/>
    </location>
</feature>
<keyword evidence="3" id="KW-1185">Reference proteome</keyword>
<evidence type="ECO:0000256" key="1">
    <source>
        <dbReference type="SAM" id="Coils"/>
    </source>
</evidence>
<dbReference type="Proteomes" id="UP000035680">
    <property type="component" value="Unassembled WGS sequence"/>
</dbReference>
<dbReference type="InterPro" id="IPR032023">
    <property type="entry name" value="GCC2_Rab_bind"/>
</dbReference>
<dbReference type="SMART" id="SM00755">
    <property type="entry name" value="Grip"/>
    <property type="match status" value="1"/>
</dbReference>
<accession>A0A0K0FKP5</accession>
<evidence type="ECO:0000259" key="2">
    <source>
        <dbReference type="PROSITE" id="PS50913"/>
    </source>
</evidence>
<evidence type="ECO:0000313" key="3">
    <source>
        <dbReference type="Proteomes" id="UP000035680"/>
    </source>
</evidence>
<keyword evidence="1" id="KW-0175">Coiled coil</keyword>
<evidence type="ECO:0000313" key="4">
    <source>
        <dbReference type="WBParaSite" id="SVE_0960900.1"/>
    </source>
</evidence>
<proteinExistence type="predicted"/>
<name>A0A0K0FKP5_STRVS</name>
<dbReference type="Pfam" id="PF01465">
    <property type="entry name" value="GRIP"/>
    <property type="match status" value="1"/>
</dbReference>
<organism evidence="3 4">
    <name type="scientific">Strongyloides venezuelensis</name>
    <name type="common">Threadworm</name>
    <dbReference type="NCBI Taxonomy" id="75913"/>
    <lineage>
        <taxon>Eukaryota</taxon>
        <taxon>Metazoa</taxon>
        <taxon>Ecdysozoa</taxon>
        <taxon>Nematoda</taxon>
        <taxon>Chromadorea</taxon>
        <taxon>Rhabditida</taxon>
        <taxon>Tylenchina</taxon>
        <taxon>Panagrolaimomorpha</taxon>
        <taxon>Strongyloidoidea</taxon>
        <taxon>Strongyloididae</taxon>
        <taxon>Strongyloides</taxon>
    </lineage>
</organism>